<dbReference type="Gene3D" id="3.30.530.20">
    <property type="match status" value="1"/>
</dbReference>
<comment type="caution">
    <text evidence="3">The sequence shown here is derived from an EMBL/GenBank/DDBJ whole genome shotgun (WGS) entry which is preliminary data.</text>
</comment>
<dbReference type="GO" id="GO:0010427">
    <property type="term" value="F:abscisic acid binding"/>
    <property type="evidence" value="ECO:0007669"/>
    <property type="project" value="InterPro"/>
</dbReference>
<dbReference type="InterPro" id="IPR023393">
    <property type="entry name" value="START-like_dom_sf"/>
</dbReference>
<dbReference type="OMA" id="HDYKSID"/>
<dbReference type="OrthoDB" id="1567931at2759"/>
<dbReference type="InterPro" id="IPR024949">
    <property type="entry name" value="Bet_v_I_allergen"/>
</dbReference>
<dbReference type="Pfam" id="PF00407">
    <property type="entry name" value="Bet_v_1"/>
    <property type="match status" value="1"/>
</dbReference>
<dbReference type="InParanoid" id="A0A200R0N5"/>
<protein>
    <submittedName>
        <fullName evidence="3">Bet v I domain</fullName>
    </submittedName>
</protein>
<evidence type="ECO:0000256" key="1">
    <source>
        <dbReference type="ARBA" id="ARBA00009744"/>
    </source>
</evidence>
<dbReference type="SMART" id="SM01037">
    <property type="entry name" value="Bet_v_1"/>
    <property type="match status" value="1"/>
</dbReference>
<name>A0A200R0N5_MACCD</name>
<dbReference type="FunCoup" id="A0A200R0N5">
    <property type="interactions" value="599"/>
</dbReference>
<dbReference type="SUPFAM" id="SSF55961">
    <property type="entry name" value="Bet v1-like"/>
    <property type="match status" value="1"/>
</dbReference>
<evidence type="ECO:0000313" key="4">
    <source>
        <dbReference type="Proteomes" id="UP000195402"/>
    </source>
</evidence>
<organism evidence="3 4">
    <name type="scientific">Macleaya cordata</name>
    <name type="common">Five-seeded plume-poppy</name>
    <name type="synonym">Bocconia cordata</name>
    <dbReference type="NCBI Taxonomy" id="56857"/>
    <lineage>
        <taxon>Eukaryota</taxon>
        <taxon>Viridiplantae</taxon>
        <taxon>Streptophyta</taxon>
        <taxon>Embryophyta</taxon>
        <taxon>Tracheophyta</taxon>
        <taxon>Spermatophyta</taxon>
        <taxon>Magnoliopsida</taxon>
        <taxon>Ranunculales</taxon>
        <taxon>Papaveraceae</taxon>
        <taxon>Papaveroideae</taxon>
        <taxon>Macleaya</taxon>
    </lineage>
</organism>
<evidence type="ECO:0000313" key="3">
    <source>
        <dbReference type="EMBL" id="OVA16279.1"/>
    </source>
</evidence>
<comment type="similarity">
    <text evidence="1">Belongs to the BetVI family.</text>
</comment>
<sequence length="153" mass="17074">MGSTGKIEVEVEIKSPASKFWESIRDSTNLFPKIFPEQYKSIEVVEGDGKSVGTIKLLKYAEGMPLITFSKEKIEAVDETTKSVSYSIIDGELVNFYKNFKANLNVGTKGEGSLVKWSCEFEKASEEIPDPNIIKDFAVKSFQDLDAYILTKA</sequence>
<dbReference type="GO" id="GO:0006952">
    <property type="term" value="P:defense response"/>
    <property type="evidence" value="ECO:0007669"/>
    <property type="project" value="InterPro"/>
</dbReference>
<dbReference type="Proteomes" id="UP000195402">
    <property type="component" value="Unassembled WGS sequence"/>
</dbReference>
<dbReference type="GO" id="GO:0009738">
    <property type="term" value="P:abscisic acid-activated signaling pathway"/>
    <property type="evidence" value="ECO:0007669"/>
    <property type="project" value="InterPro"/>
</dbReference>
<dbReference type="EMBL" id="MVGT01000604">
    <property type="protein sequence ID" value="OVA16279.1"/>
    <property type="molecule type" value="Genomic_DNA"/>
</dbReference>
<gene>
    <name evidence="3" type="ORF">BVC80_8971g43</name>
</gene>
<dbReference type="AlphaFoldDB" id="A0A200R0N5"/>
<dbReference type="GO" id="GO:0004864">
    <property type="term" value="F:protein phosphatase inhibitor activity"/>
    <property type="evidence" value="ECO:0007669"/>
    <property type="project" value="InterPro"/>
</dbReference>
<dbReference type="InterPro" id="IPR000916">
    <property type="entry name" value="Bet_v_I/MLP"/>
</dbReference>
<reference evidence="3 4" key="1">
    <citation type="journal article" date="2017" name="Mol. Plant">
        <title>The Genome of Medicinal Plant Macleaya cordata Provides New Insights into Benzylisoquinoline Alkaloids Metabolism.</title>
        <authorList>
            <person name="Liu X."/>
            <person name="Liu Y."/>
            <person name="Huang P."/>
            <person name="Ma Y."/>
            <person name="Qing Z."/>
            <person name="Tang Q."/>
            <person name="Cao H."/>
            <person name="Cheng P."/>
            <person name="Zheng Y."/>
            <person name="Yuan Z."/>
            <person name="Zhou Y."/>
            <person name="Liu J."/>
            <person name="Tang Z."/>
            <person name="Zhuo Y."/>
            <person name="Zhang Y."/>
            <person name="Yu L."/>
            <person name="Huang J."/>
            <person name="Yang P."/>
            <person name="Peng Q."/>
            <person name="Zhang J."/>
            <person name="Jiang W."/>
            <person name="Zhang Z."/>
            <person name="Lin K."/>
            <person name="Ro D.K."/>
            <person name="Chen X."/>
            <person name="Xiong X."/>
            <person name="Shang Y."/>
            <person name="Huang S."/>
            <person name="Zeng J."/>
        </authorList>
    </citation>
    <scope>NUCLEOTIDE SEQUENCE [LARGE SCALE GENOMIC DNA]</scope>
    <source>
        <strain evidence="4">cv. BLH2017</strain>
        <tissue evidence="3">Root</tissue>
    </source>
</reference>
<proteinExistence type="inferred from homology"/>
<dbReference type="FunFam" id="3.30.530.20:FF:000007">
    <property type="entry name" value="Major pollen allergen Bet v 1-A"/>
    <property type="match status" value="1"/>
</dbReference>
<dbReference type="GO" id="GO:0038023">
    <property type="term" value="F:signaling receptor activity"/>
    <property type="evidence" value="ECO:0007669"/>
    <property type="project" value="InterPro"/>
</dbReference>
<dbReference type="InterPro" id="IPR051761">
    <property type="entry name" value="MLP-like_ligand-binding"/>
</dbReference>
<keyword evidence="4" id="KW-1185">Reference proteome</keyword>
<accession>A0A200R0N5</accession>
<dbReference type="CDD" id="cd07816">
    <property type="entry name" value="Bet_v1-like"/>
    <property type="match status" value="1"/>
</dbReference>
<dbReference type="STRING" id="56857.A0A200R0N5"/>
<feature type="domain" description="Bet v I/Major latex protein" evidence="2">
    <location>
        <begin position="2"/>
        <end position="152"/>
    </location>
</feature>
<dbReference type="PRINTS" id="PR00634">
    <property type="entry name" value="BETALLERGEN"/>
</dbReference>
<dbReference type="PANTHER" id="PTHR31907">
    <property type="entry name" value="MLP-LIKE PROTEIN 423"/>
    <property type="match status" value="1"/>
</dbReference>
<evidence type="ECO:0000259" key="2">
    <source>
        <dbReference type="SMART" id="SM01037"/>
    </source>
</evidence>